<protein>
    <submittedName>
        <fullName evidence="5">ABC transporter related protein</fullName>
    </submittedName>
</protein>
<dbReference type="PANTHER" id="PTHR42781">
    <property type="entry name" value="SPERMIDINE/PUTRESCINE IMPORT ATP-BINDING PROTEIN POTA"/>
    <property type="match status" value="1"/>
</dbReference>
<evidence type="ECO:0000259" key="4">
    <source>
        <dbReference type="PROSITE" id="PS50893"/>
    </source>
</evidence>
<dbReference type="InterPro" id="IPR003593">
    <property type="entry name" value="AAA+_ATPase"/>
</dbReference>
<dbReference type="HOGENOM" id="CLU_000604_1_1_0"/>
<dbReference type="PANTHER" id="PTHR42781:SF4">
    <property type="entry name" value="SPERMIDINE_PUTRESCINE IMPORT ATP-BINDING PROTEIN POTA"/>
    <property type="match status" value="1"/>
</dbReference>
<dbReference type="GO" id="GO:0043190">
    <property type="term" value="C:ATP-binding cassette (ABC) transporter complex"/>
    <property type="evidence" value="ECO:0007669"/>
    <property type="project" value="InterPro"/>
</dbReference>
<dbReference type="Proteomes" id="UP000002027">
    <property type="component" value="Chromosome 2"/>
</dbReference>
<dbReference type="GO" id="GO:0005524">
    <property type="term" value="F:ATP binding"/>
    <property type="evidence" value="ECO:0007669"/>
    <property type="project" value="UniProtKB-KW"/>
</dbReference>
<dbReference type="Pfam" id="PF08402">
    <property type="entry name" value="TOBE_2"/>
    <property type="match status" value="1"/>
</dbReference>
<evidence type="ECO:0000313" key="6">
    <source>
        <dbReference type="Proteomes" id="UP000002027"/>
    </source>
</evidence>
<dbReference type="InterPro" id="IPR050093">
    <property type="entry name" value="ABC_SmlMolc_Importer"/>
</dbReference>
<dbReference type="InterPro" id="IPR008995">
    <property type="entry name" value="Mo/tungstate-bd_C_term_dom"/>
</dbReference>
<dbReference type="PROSITE" id="PS50893">
    <property type="entry name" value="ABC_TRANSPORTER_2"/>
    <property type="match status" value="1"/>
</dbReference>
<dbReference type="FunFam" id="3.40.50.300:FF:000042">
    <property type="entry name" value="Maltose/maltodextrin ABC transporter, ATP-binding protein"/>
    <property type="match status" value="1"/>
</dbReference>
<proteinExistence type="predicted"/>
<evidence type="ECO:0000256" key="2">
    <source>
        <dbReference type="ARBA" id="ARBA00022741"/>
    </source>
</evidence>
<dbReference type="GO" id="GO:0140359">
    <property type="term" value="F:ABC-type transporter activity"/>
    <property type="evidence" value="ECO:0007669"/>
    <property type="project" value="UniProtKB-ARBA"/>
</dbReference>
<dbReference type="Gene3D" id="2.40.50.100">
    <property type="match status" value="1"/>
</dbReference>
<evidence type="ECO:0000313" key="5">
    <source>
        <dbReference type="EMBL" id="ACZ40396.1"/>
    </source>
</evidence>
<name>D1C9A3_SPHTD</name>
<dbReference type="STRING" id="479434.Sthe_2993"/>
<reference evidence="6" key="1">
    <citation type="submission" date="2009-11" db="EMBL/GenBank/DDBJ databases">
        <title>The complete chromosome 2 of Sphaerobacter thermophilus DSM 20745.</title>
        <authorList>
            <person name="Lucas S."/>
            <person name="Copeland A."/>
            <person name="Lapidus A."/>
            <person name="Glavina del Rio T."/>
            <person name="Dalin E."/>
            <person name="Tice H."/>
            <person name="Bruce D."/>
            <person name="Goodwin L."/>
            <person name="Pitluck S."/>
            <person name="Kyrpides N."/>
            <person name="Mavromatis K."/>
            <person name="Ivanova N."/>
            <person name="Mikhailova N."/>
            <person name="LaButti K.M."/>
            <person name="Clum A."/>
            <person name="Sun H.I."/>
            <person name="Brettin T."/>
            <person name="Detter J.C."/>
            <person name="Han C."/>
            <person name="Larimer F."/>
            <person name="Land M."/>
            <person name="Hauser L."/>
            <person name="Markowitz V."/>
            <person name="Cheng J.F."/>
            <person name="Hugenholtz P."/>
            <person name="Woyke T."/>
            <person name="Wu D."/>
            <person name="Steenblock K."/>
            <person name="Schneider S."/>
            <person name="Pukall R."/>
            <person name="Goeker M."/>
            <person name="Klenk H.P."/>
            <person name="Eisen J.A."/>
        </authorList>
    </citation>
    <scope>NUCLEOTIDE SEQUENCE [LARGE SCALE GENOMIC DNA]</scope>
    <source>
        <strain evidence="6">ATCC 49802 / DSM 20745 / S 6022</strain>
    </source>
</reference>
<dbReference type="InterPro" id="IPR013611">
    <property type="entry name" value="Transp-assoc_OB_typ2"/>
</dbReference>
<dbReference type="PROSITE" id="PS00211">
    <property type="entry name" value="ABC_TRANSPORTER_1"/>
    <property type="match status" value="1"/>
</dbReference>
<keyword evidence="1" id="KW-0813">Transport</keyword>
<dbReference type="RefSeq" id="WP_012873431.1">
    <property type="nucleotide sequence ID" value="NC_013524.1"/>
</dbReference>
<dbReference type="InterPro" id="IPR027417">
    <property type="entry name" value="P-loop_NTPase"/>
</dbReference>
<feature type="domain" description="ABC transporter" evidence="4">
    <location>
        <begin position="24"/>
        <end position="254"/>
    </location>
</feature>
<dbReference type="eggNOG" id="COG3842">
    <property type="taxonomic scope" value="Bacteria"/>
</dbReference>
<organism evidence="5 6">
    <name type="scientific">Sphaerobacter thermophilus (strain ATCC 49802 / DSM 20745 / KCCM 41009 / NCIMB 13125 / S 6022)</name>
    <dbReference type="NCBI Taxonomy" id="479434"/>
    <lineage>
        <taxon>Bacteria</taxon>
        <taxon>Pseudomonadati</taxon>
        <taxon>Thermomicrobiota</taxon>
        <taxon>Thermomicrobia</taxon>
        <taxon>Sphaerobacterales</taxon>
        <taxon>Sphaerobacterineae</taxon>
        <taxon>Sphaerobacteraceae</taxon>
        <taxon>Sphaerobacter</taxon>
    </lineage>
</organism>
<gene>
    <name evidence="5" type="ordered locus">Sthe_2993</name>
</gene>
<dbReference type="EMBL" id="CP001824">
    <property type="protein sequence ID" value="ACZ40396.1"/>
    <property type="molecule type" value="Genomic_DNA"/>
</dbReference>
<keyword evidence="2" id="KW-0547">Nucleotide-binding</keyword>
<dbReference type="InParanoid" id="D1C9A3"/>
<dbReference type="SUPFAM" id="SSF50331">
    <property type="entry name" value="MOP-like"/>
    <property type="match status" value="1"/>
</dbReference>
<dbReference type="Pfam" id="PF00005">
    <property type="entry name" value="ABC_tran"/>
    <property type="match status" value="1"/>
</dbReference>
<reference evidence="5 6" key="2">
    <citation type="journal article" date="2010" name="Stand. Genomic Sci.">
        <title>Complete genome sequence of Desulfohalobium retbaense type strain (HR(100)).</title>
        <authorList>
            <person name="Spring S."/>
            <person name="Nolan M."/>
            <person name="Lapidus A."/>
            <person name="Glavina Del Rio T."/>
            <person name="Copeland A."/>
            <person name="Tice H."/>
            <person name="Cheng J.F."/>
            <person name="Lucas S."/>
            <person name="Land M."/>
            <person name="Chen F."/>
            <person name="Bruce D."/>
            <person name="Goodwin L."/>
            <person name="Pitluck S."/>
            <person name="Ivanova N."/>
            <person name="Mavromatis K."/>
            <person name="Mikhailova N."/>
            <person name="Pati A."/>
            <person name="Chen A."/>
            <person name="Palaniappan K."/>
            <person name="Hauser L."/>
            <person name="Chang Y.J."/>
            <person name="Jeffries C.D."/>
            <person name="Munk C."/>
            <person name="Kiss H."/>
            <person name="Chain P."/>
            <person name="Han C."/>
            <person name="Brettin T."/>
            <person name="Detter J.C."/>
            <person name="Schuler E."/>
            <person name="Goker M."/>
            <person name="Rohde M."/>
            <person name="Bristow J."/>
            <person name="Eisen J.A."/>
            <person name="Markowitz V."/>
            <person name="Hugenholtz P."/>
            <person name="Kyrpides N.C."/>
            <person name="Klenk H.P."/>
        </authorList>
    </citation>
    <scope>NUCLEOTIDE SEQUENCE [LARGE SCALE GENOMIC DNA]</scope>
    <source>
        <strain evidence="6">ATCC 49802 / DSM 20745 / S 6022</strain>
    </source>
</reference>
<keyword evidence="6" id="KW-1185">Reference proteome</keyword>
<evidence type="ECO:0000256" key="3">
    <source>
        <dbReference type="ARBA" id="ARBA00022840"/>
    </source>
</evidence>
<dbReference type="InterPro" id="IPR003439">
    <property type="entry name" value="ABC_transporter-like_ATP-bd"/>
</dbReference>
<dbReference type="SMART" id="SM00382">
    <property type="entry name" value="AAA"/>
    <property type="match status" value="1"/>
</dbReference>
<dbReference type="InterPro" id="IPR017871">
    <property type="entry name" value="ABC_transporter-like_CS"/>
</dbReference>
<dbReference type="GO" id="GO:0016887">
    <property type="term" value="F:ATP hydrolysis activity"/>
    <property type="evidence" value="ECO:0007669"/>
    <property type="project" value="InterPro"/>
</dbReference>
<evidence type="ECO:0000256" key="1">
    <source>
        <dbReference type="ARBA" id="ARBA00022448"/>
    </source>
</evidence>
<dbReference type="KEGG" id="sti:Sthe_2993"/>
<dbReference type="Gene3D" id="3.40.50.300">
    <property type="entry name" value="P-loop containing nucleotide triphosphate hydrolases"/>
    <property type="match status" value="1"/>
</dbReference>
<accession>D1C9A3</accession>
<sequence>MAILAQDERPSEEGVAAGGQRGTVVLRGVTKRFGATTAVDHIDLTIPGGSYVVLLGPSGCGKTTLLRMIGGHEMADAGDILLDGVRLNDVPAAQRDISTVFQHYALFPHKTVAENVEFGLKMRGLPPAEREQRVSEALEFMDLSNLRDRFPKQLSGGQQQRVALARALVTQPTVLLLDEPLGDLDRLLQLRMRVELRTLQRRLRISFIHVTHNQEEALAIADQIVVMENGQIKQVGSPQDVYRRPSNLFTASFMGDNNILAGRVLSIDGDVVEVVCDGLRLRTSGVPHPLTVDQPVHASIRAATVRVRPEATAAMDLPPNCVAARATFIEYLGDIVKLHCQTASGLSLIAKLPESDTSWQHIREDETDLVLYWDDADVQLLTA</sequence>
<dbReference type="AlphaFoldDB" id="D1C9A3"/>
<keyword evidence="3" id="KW-0067">ATP-binding</keyword>
<dbReference type="SUPFAM" id="SSF52540">
    <property type="entry name" value="P-loop containing nucleoside triphosphate hydrolases"/>
    <property type="match status" value="1"/>
</dbReference>